<evidence type="ECO:0000313" key="1">
    <source>
        <dbReference type="EMBL" id="MCC4233084.1"/>
    </source>
</evidence>
<keyword evidence="2" id="KW-1185">Reference proteome</keyword>
<reference evidence="1 2" key="1">
    <citation type="submission" date="2021-10" db="EMBL/GenBank/DDBJ databases">
        <title>The diversity and Nitrogen Metabolism of Culturable Nitrate-Utilizing Bacteria Within the Oxygen Minimum Zone of the Changjiang (Yangtze River)Estuary.</title>
        <authorList>
            <person name="Zhang D."/>
            <person name="Zheng J."/>
            <person name="Liu S."/>
            <person name="He W."/>
        </authorList>
    </citation>
    <scope>NUCLEOTIDE SEQUENCE [LARGE SCALE GENOMIC DNA]</scope>
    <source>
        <strain evidence="1 2">FXH275-2</strain>
    </source>
</reference>
<dbReference type="EMBL" id="JAJGNP010000006">
    <property type="protein sequence ID" value="MCC4233084.1"/>
    <property type="molecule type" value="Genomic_DNA"/>
</dbReference>
<name>A0ABS8H3F9_9SPHN</name>
<dbReference type="RefSeq" id="WP_228227135.1">
    <property type="nucleotide sequence ID" value="NZ_JAJGNP010000006.1"/>
</dbReference>
<evidence type="ECO:0000313" key="2">
    <source>
        <dbReference type="Proteomes" id="UP001198830"/>
    </source>
</evidence>
<sequence length="195" mass="22529">MKITRSRIRNLNLYVHPDLQSQFVRVVSSFEGLGEKALSRIGLDSALADGESYLPPAVGRFSRFNAEGKWVPLRDQPKERRYIRTIHWKWKQWVGRDQTEDMEDSRDIYRLCYPRNLIEPPAEEVFGFPVDAVTNAATEAVAMPAEADRLLHQVNLMLELFGSCEVYEQTVPLHPLLRLTEGGCFYLRVHIKLEI</sequence>
<dbReference type="Proteomes" id="UP001198830">
    <property type="component" value="Unassembled WGS sequence"/>
</dbReference>
<comment type="caution">
    <text evidence="1">The sequence shown here is derived from an EMBL/GenBank/DDBJ whole genome shotgun (WGS) entry which is preliminary data.</text>
</comment>
<proteinExistence type="predicted"/>
<gene>
    <name evidence="1" type="ORF">LL253_10325</name>
</gene>
<accession>A0ABS8H3F9</accession>
<organism evidence="1 2">
    <name type="scientific">Sphingobium soli</name>
    <dbReference type="NCBI Taxonomy" id="1591116"/>
    <lineage>
        <taxon>Bacteria</taxon>
        <taxon>Pseudomonadati</taxon>
        <taxon>Pseudomonadota</taxon>
        <taxon>Alphaproteobacteria</taxon>
        <taxon>Sphingomonadales</taxon>
        <taxon>Sphingomonadaceae</taxon>
        <taxon>Sphingobium</taxon>
    </lineage>
</organism>
<protein>
    <submittedName>
        <fullName evidence="1">Uncharacterized protein</fullName>
    </submittedName>
</protein>